<dbReference type="GO" id="GO:0042721">
    <property type="term" value="C:TIM22 mitochondrial import inner membrane insertion complex"/>
    <property type="evidence" value="ECO:0007669"/>
    <property type="project" value="UniProtKB-UniRule"/>
</dbReference>
<dbReference type="AlphaFoldDB" id="A0A8T1WJK5"/>
<comment type="subcellular location">
    <subcellularLocation>
        <location evidence="1 8">Mitochondrion inner membrane</location>
        <topology evidence="1 8">Multi-pass membrane protein</topology>
    </subcellularLocation>
</comment>
<keyword evidence="8" id="KW-0653">Protein transport</keyword>
<dbReference type="InterPro" id="IPR039175">
    <property type="entry name" value="TIM22"/>
</dbReference>
<name>A0A8T1WJK5_9STRA</name>
<keyword evidence="10" id="KW-1185">Reference proteome</keyword>
<reference evidence="9" key="1">
    <citation type="submission" date="2021-02" db="EMBL/GenBank/DDBJ databases">
        <authorList>
            <person name="Palmer J.M."/>
        </authorList>
    </citation>
    <scope>NUCLEOTIDE SEQUENCE</scope>
    <source>
        <strain evidence="9">SCRP734</strain>
    </source>
</reference>
<evidence type="ECO:0000256" key="6">
    <source>
        <dbReference type="ARBA" id="ARBA00023128"/>
    </source>
</evidence>
<evidence type="ECO:0000256" key="5">
    <source>
        <dbReference type="ARBA" id="ARBA00022989"/>
    </source>
</evidence>
<keyword evidence="6 8" id="KW-0496">Mitochondrion</keyword>
<keyword evidence="8" id="KW-0811">Translocation</keyword>
<keyword evidence="8" id="KW-0813">Transport</keyword>
<evidence type="ECO:0000256" key="4">
    <source>
        <dbReference type="ARBA" id="ARBA00022792"/>
    </source>
</evidence>
<gene>
    <name evidence="9" type="ORF">PHYPSEUDO_015066</name>
</gene>
<protein>
    <recommendedName>
        <fullName evidence="8">Mitochondrial import inner membrane translocase subunit TIM22</fullName>
    </recommendedName>
</protein>
<dbReference type="GO" id="GO:0030943">
    <property type="term" value="F:mitochondrion targeting sequence binding"/>
    <property type="evidence" value="ECO:0007669"/>
    <property type="project" value="TreeGrafter"/>
</dbReference>
<evidence type="ECO:0000313" key="10">
    <source>
        <dbReference type="Proteomes" id="UP000694044"/>
    </source>
</evidence>
<dbReference type="Pfam" id="PF02466">
    <property type="entry name" value="Tim17"/>
    <property type="match status" value="1"/>
</dbReference>
<dbReference type="EMBL" id="JAGDFM010000009">
    <property type="protein sequence ID" value="KAG7392678.1"/>
    <property type="molecule type" value="Genomic_DNA"/>
</dbReference>
<evidence type="ECO:0000256" key="7">
    <source>
        <dbReference type="ARBA" id="ARBA00023136"/>
    </source>
</evidence>
<comment type="caution">
    <text evidence="9">The sequence shown here is derived from an EMBL/GenBank/DDBJ whole genome shotgun (WGS) entry which is preliminary data.</text>
</comment>
<sequence length="225" mass="23755">MDESRGPSLGQVAAYRAMKFAEESRESCWKRSVVACVAGAAMGVGLGTFLGTFEGAHGELVGRNMREQVTGALTGKLRSLDGYTDSFIDGGPVLQLYNGFSKSIKAGYVRSVYFSKARGADRALSAENQCRGLTHCRSALYRCCGQEFALVGSIFAGVECVIERERAAHDILNPFLAGGVSGGALGAWAARSSGPKLLVQNTAKGAAGFAVMAVVFEKGIEFFTN</sequence>
<evidence type="ECO:0000313" key="9">
    <source>
        <dbReference type="EMBL" id="KAG7392678.1"/>
    </source>
</evidence>
<evidence type="ECO:0000256" key="2">
    <source>
        <dbReference type="ARBA" id="ARBA00008444"/>
    </source>
</evidence>
<dbReference type="GO" id="GO:0008320">
    <property type="term" value="F:protein transmembrane transporter activity"/>
    <property type="evidence" value="ECO:0007669"/>
    <property type="project" value="UniProtKB-UniRule"/>
</dbReference>
<keyword evidence="3" id="KW-0812">Transmembrane</keyword>
<comment type="subunit">
    <text evidence="8">Component of the TIM22 complex.</text>
</comment>
<evidence type="ECO:0000256" key="3">
    <source>
        <dbReference type="ARBA" id="ARBA00022692"/>
    </source>
</evidence>
<evidence type="ECO:0000256" key="8">
    <source>
        <dbReference type="RuleBase" id="RU367038"/>
    </source>
</evidence>
<accession>A0A8T1WJK5</accession>
<keyword evidence="4 8" id="KW-0999">Mitochondrion inner membrane</keyword>
<dbReference type="OrthoDB" id="270720at2759"/>
<dbReference type="PANTHER" id="PTHR14110">
    <property type="entry name" value="MITOCHONDRIAL IMPORT INNER MEMBRANE TRANSLOCASE SUBUNIT TIM22"/>
    <property type="match status" value="1"/>
</dbReference>
<comment type="similarity">
    <text evidence="2 8">Belongs to the Tim17/Tim22/Tim23 family.</text>
</comment>
<comment type="function">
    <text evidence="8">Essential core component of the TIM22 complex, a complex that mediates the import and insertion of multi-pass transmembrane proteins into the mitochondrial inner membrane. In the TIM22 complex, it constitutes the voltage-activated and signal-gated channel. Forms a twin-pore translocase that uses the membrane potential as external driving force in 2 voltage-dependent steps.</text>
</comment>
<keyword evidence="7" id="KW-0472">Membrane</keyword>
<organism evidence="9 10">
    <name type="scientific">Phytophthora pseudosyringae</name>
    <dbReference type="NCBI Taxonomy" id="221518"/>
    <lineage>
        <taxon>Eukaryota</taxon>
        <taxon>Sar</taxon>
        <taxon>Stramenopiles</taxon>
        <taxon>Oomycota</taxon>
        <taxon>Peronosporomycetes</taxon>
        <taxon>Peronosporales</taxon>
        <taxon>Peronosporaceae</taxon>
        <taxon>Phytophthora</taxon>
    </lineage>
</organism>
<dbReference type="PANTHER" id="PTHR14110:SF0">
    <property type="entry name" value="MITOCHONDRIAL IMPORT INNER MEMBRANE TRANSLOCASE SUBUNIT TIM22"/>
    <property type="match status" value="1"/>
</dbReference>
<evidence type="ECO:0000256" key="1">
    <source>
        <dbReference type="ARBA" id="ARBA00004448"/>
    </source>
</evidence>
<dbReference type="GO" id="GO:0045039">
    <property type="term" value="P:protein insertion into mitochondrial inner membrane"/>
    <property type="evidence" value="ECO:0007669"/>
    <property type="project" value="UniProtKB-UniRule"/>
</dbReference>
<dbReference type="Proteomes" id="UP000694044">
    <property type="component" value="Unassembled WGS sequence"/>
</dbReference>
<proteinExistence type="inferred from homology"/>
<keyword evidence="5" id="KW-1133">Transmembrane helix</keyword>